<dbReference type="PROSITE" id="PS51257">
    <property type="entry name" value="PROKAR_LIPOPROTEIN"/>
    <property type="match status" value="1"/>
</dbReference>
<sequence length="71" mass="7255">MIDESSRRHVLRTAGAVCSGGLIGGCVLGGDDGPAAGDLLIRNTDSEAHTVAVTVEKTNENDDGVPPGPRR</sequence>
<dbReference type="InterPro" id="IPR006311">
    <property type="entry name" value="TAT_signal"/>
</dbReference>
<dbReference type="RefSeq" id="WP_006882657.1">
    <property type="nucleotide sequence ID" value="NZ_AOIU01000011.1"/>
</dbReference>
<keyword evidence="2" id="KW-1185">Reference proteome</keyword>
<organism evidence="1 2">
    <name type="scientific">Halosimplex carlsbadense 2-9-1</name>
    <dbReference type="NCBI Taxonomy" id="797114"/>
    <lineage>
        <taxon>Archaea</taxon>
        <taxon>Methanobacteriati</taxon>
        <taxon>Methanobacteriota</taxon>
        <taxon>Stenosarchaea group</taxon>
        <taxon>Halobacteria</taxon>
        <taxon>Halobacteriales</taxon>
        <taxon>Haloarculaceae</taxon>
        <taxon>Halosimplex</taxon>
    </lineage>
</organism>
<name>M0CY29_9EURY</name>
<dbReference type="PROSITE" id="PS51318">
    <property type="entry name" value="TAT"/>
    <property type="match status" value="1"/>
</dbReference>
<dbReference type="STRING" id="797114.C475_04925"/>
<dbReference type="AlphaFoldDB" id="M0CY29"/>
<gene>
    <name evidence="1" type="ORF">C475_04925</name>
</gene>
<dbReference type="OrthoDB" id="386220at2157"/>
<comment type="caution">
    <text evidence="1">The sequence shown here is derived from an EMBL/GenBank/DDBJ whole genome shotgun (WGS) entry which is preliminary data.</text>
</comment>
<protein>
    <submittedName>
        <fullName evidence="1">Uncharacterized protein</fullName>
    </submittedName>
</protein>
<evidence type="ECO:0000313" key="1">
    <source>
        <dbReference type="EMBL" id="ELZ28120.1"/>
    </source>
</evidence>
<proteinExistence type="predicted"/>
<dbReference type="Proteomes" id="UP000011626">
    <property type="component" value="Unassembled WGS sequence"/>
</dbReference>
<accession>M0CY29</accession>
<evidence type="ECO:0000313" key="2">
    <source>
        <dbReference type="Proteomes" id="UP000011626"/>
    </source>
</evidence>
<dbReference type="EMBL" id="AOIU01000011">
    <property type="protein sequence ID" value="ELZ28120.1"/>
    <property type="molecule type" value="Genomic_DNA"/>
</dbReference>
<reference evidence="1 2" key="1">
    <citation type="journal article" date="2014" name="PLoS Genet.">
        <title>Phylogenetically driven sequencing of extremely halophilic archaea reveals strategies for static and dynamic osmo-response.</title>
        <authorList>
            <person name="Becker E.A."/>
            <person name="Seitzer P.M."/>
            <person name="Tritt A."/>
            <person name="Larsen D."/>
            <person name="Krusor M."/>
            <person name="Yao A.I."/>
            <person name="Wu D."/>
            <person name="Madern D."/>
            <person name="Eisen J.A."/>
            <person name="Darling A.E."/>
            <person name="Facciotti M.T."/>
        </authorList>
    </citation>
    <scope>NUCLEOTIDE SEQUENCE [LARGE SCALE GENOMIC DNA]</scope>
    <source>
        <strain evidence="1 2">2-9-1</strain>
    </source>
</reference>